<gene>
    <name evidence="9" type="ORF">MNOR_LOCUS40259</name>
</gene>
<protein>
    <recommendedName>
        <fullName evidence="7">Large ribosomal subunit protein uL14m</fullName>
    </recommendedName>
    <alternativeName>
        <fullName evidence="8">39S ribosomal protein L14, mitochondrial</fullName>
    </alternativeName>
</protein>
<dbReference type="AlphaFoldDB" id="A0AAV2STQ0"/>
<dbReference type="GO" id="GO:0005739">
    <property type="term" value="C:mitochondrion"/>
    <property type="evidence" value="ECO:0007669"/>
    <property type="project" value="UniProtKB-SubCell"/>
</dbReference>
<comment type="caution">
    <text evidence="9">The sequence shown here is derived from an EMBL/GenBank/DDBJ whole genome shotgun (WGS) entry which is preliminary data.</text>
</comment>
<evidence type="ECO:0000256" key="3">
    <source>
        <dbReference type="ARBA" id="ARBA00022946"/>
    </source>
</evidence>
<dbReference type="InterPro" id="IPR036853">
    <property type="entry name" value="Ribosomal_uL14_sf"/>
</dbReference>
<dbReference type="GO" id="GO:0003735">
    <property type="term" value="F:structural constituent of ribosome"/>
    <property type="evidence" value="ECO:0007669"/>
    <property type="project" value="InterPro"/>
</dbReference>
<dbReference type="InterPro" id="IPR000218">
    <property type="entry name" value="Ribosomal_uL14"/>
</dbReference>
<comment type="similarity">
    <text evidence="2">Belongs to the universal ribosomal protein uL14 family.</text>
</comment>
<keyword evidence="6" id="KW-0687">Ribonucleoprotein</keyword>
<evidence type="ECO:0000256" key="8">
    <source>
        <dbReference type="ARBA" id="ARBA00042938"/>
    </source>
</evidence>
<dbReference type="Proteomes" id="UP001497623">
    <property type="component" value="Unassembled WGS sequence"/>
</dbReference>
<dbReference type="SMART" id="SM01374">
    <property type="entry name" value="Ribosomal_L14"/>
    <property type="match status" value="1"/>
</dbReference>
<evidence type="ECO:0000256" key="4">
    <source>
        <dbReference type="ARBA" id="ARBA00022980"/>
    </source>
</evidence>
<evidence type="ECO:0000256" key="2">
    <source>
        <dbReference type="ARBA" id="ARBA00010745"/>
    </source>
</evidence>
<dbReference type="GO" id="GO:0006412">
    <property type="term" value="P:translation"/>
    <property type="evidence" value="ECO:0007669"/>
    <property type="project" value="InterPro"/>
</dbReference>
<evidence type="ECO:0000256" key="7">
    <source>
        <dbReference type="ARBA" id="ARBA00040118"/>
    </source>
</evidence>
<keyword evidence="3" id="KW-0809">Transit peptide</keyword>
<dbReference type="CDD" id="cd00337">
    <property type="entry name" value="Ribosomal_uL14"/>
    <property type="match status" value="1"/>
</dbReference>
<dbReference type="PANTHER" id="PTHR21037:SF3">
    <property type="entry name" value="LARGE RIBOSOMAL SUBUNIT PROTEIN UL14M"/>
    <property type="match status" value="1"/>
</dbReference>
<comment type="subcellular location">
    <subcellularLocation>
        <location evidence="1">Mitochondrion</location>
    </subcellularLocation>
</comment>
<dbReference type="Gene3D" id="2.40.150.20">
    <property type="entry name" value="Ribosomal protein L14"/>
    <property type="match status" value="1"/>
</dbReference>
<sequence length="152" mass="17252">MKRLCLEQIRYWQQWKLCYGLYEQIISKHGTRQAAMNVSQCQVLQGVRREARPGMFGCLYHSITVGNTCDKVLVAIKGQKKRGILVGCHQTQKPLIPKFDSNNLVLIDDNGSPLGTRIHVPIPTMLRKKLVDMSRPKGADYTKILAIATRFV</sequence>
<accession>A0AAV2STQ0</accession>
<name>A0AAV2STQ0_MEGNR</name>
<dbReference type="PANTHER" id="PTHR21037">
    <property type="entry name" value="39S RIBOSOMAL PROTEIN L14, MITOCHONDRIAL"/>
    <property type="match status" value="1"/>
</dbReference>
<dbReference type="SUPFAM" id="SSF50193">
    <property type="entry name" value="Ribosomal protein L14"/>
    <property type="match status" value="1"/>
</dbReference>
<dbReference type="GO" id="GO:1990904">
    <property type="term" value="C:ribonucleoprotein complex"/>
    <property type="evidence" value="ECO:0007669"/>
    <property type="project" value="UniProtKB-KW"/>
</dbReference>
<organism evidence="9 10">
    <name type="scientific">Meganyctiphanes norvegica</name>
    <name type="common">Northern krill</name>
    <name type="synonym">Thysanopoda norvegica</name>
    <dbReference type="NCBI Taxonomy" id="48144"/>
    <lineage>
        <taxon>Eukaryota</taxon>
        <taxon>Metazoa</taxon>
        <taxon>Ecdysozoa</taxon>
        <taxon>Arthropoda</taxon>
        <taxon>Crustacea</taxon>
        <taxon>Multicrustacea</taxon>
        <taxon>Malacostraca</taxon>
        <taxon>Eumalacostraca</taxon>
        <taxon>Eucarida</taxon>
        <taxon>Euphausiacea</taxon>
        <taxon>Euphausiidae</taxon>
        <taxon>Meganyctiphanes</taxon>
    </lineage>
</organism>
<dbReference type="EMBL" id="CAXKWB010119080">
    <property type="protein sequence ID" value="CAL4236547.1"/>
    <property type="molecule type" value="Genomic_DNA"/>
</dbReference>
<keyword evidence="4" id="KW-0689">Ribosomal protein</keyword>
<keyword evidence="5" id="KW-0496">Mitochondrion</keyword>
<evidence type="ECO:0000313" key="10">
    <source>
        <dbReference type="Proteomes" id="UP001497623"/>
    </source>
</evidence>
<feature type="non-terminal residue" evidence="9">
    <location>
        <position position="152"/>
    </location>
</feature>
<evidence type="ECO:0000256" key="5">
    <source>
        <dbReference type="ARBA" id="ARBA00023128"/>
    </source>
</evidence>
<proteinExistence type="inferred from homology"/>
<dbReference type="Pfam" id="PF00238">
    <property type="entry name" value="Ribosomal_L14"/>
    <property type="match status" value="1"/>
</dbReference>
<evidence type="ECO:0000256" key="1">
    <source>
        <dbReference type="ARBA" id="ARBA00004173"/>
    </source>
</evidence>
<dbReference type="GO" id="GO:0005840">
    <property type="term" value="C:ribosome"/>
    <property type="evidence" value="ECO:0007669"/>
    <property type="project" value="UniProtKB-KW"/>
</dbReference>
<keyword evidence="10" id="KW-1185">Reference proteome</keyword>
<evidence type="ECO:0000313" key="9">
    <source>
        <dbReference type="EMBL" id="CAL4236547.1"/>
    </source>
</evidence>
<evidence type="ECO:0000256" key="6">
    <source>
        <dbReference type="ARBA" id="ARBA00023274"/>
    </source>
</evidence>
<reference evidence="9 10" key="1">
    <citation type="submission" date="2024-05" db="EMBL/GenBank/DDBJ databases">
        <authorList>
            <person name="Wallberg A."/>
        </authorList>
    </citation>
    <scope>NUCLEOTIDE SEQUENCE [LARGE SCALE GENOMIC DNA]</scope>
</reference>